<protein>
    <submittedName>
        <fullName evidence="2">Uncharacterized protein</fullName>
    </submittedName>
</protein>
<evidence type="ECO:0000313" key="2">
    <source>
        <dbReference type="EMBL" id="JAD71532.1"/>
    </source>
</evidence>
<organism evidence="2">
    <name type="scientific">Arundo donax</name>
    <name type="common">Giant reed</name>
    <name type="synonym">Donax arundinaceus</name>
    <dbReference type="NCBI Taxonomy" id="35708"/>
    <lineage>
        <taxon>Eukaryota</taxon>
        <taxon>Viridiplantae</taxon>
        <taxon>Streptophyta</taxon>
        <taxon>Embryophyta</taxon>
        <taxon>Tracheophyta</taxon>
        <taxon>Spermatophyta</taxon>
        <taxon>Magnoliopsida</taxon>
        <taxon>Liliopsida</taxon>
        <taxon>Poales</taxon>
        <taxon>Poaceae</taxon>
        <taxon>PACMAD clade</taxon>
        <taxon>Arundinoideae</taxon>
        <taxon>Arundineae</taxon>
        <taxon>Arundo</taxon>
    </lineage>
</organism>
<evidence type="ECO:0000256" key="1">
    <source>
        <dbReference type="SAM" id="MobiDB-lite"/>
    </source>
</evidence>
<feature type="region of interest" description="Disordered" evidence="1">
    <location>
        <begin position="1"/>
        <end position="23"/>
    </location>
</feature>
<accession>A0A0A9CJ43</accession>
<reference evidence="2" key="2">
    <citation type="journal article" date="2015" name="Data Brief">
        <title>Shoot transcriptome of the giant reed, Arundo donax.</title>
        <authorList>
            <person name="Barrero R.A."/>
            <person name="Guerrero F.D."/>
            <person name="Moolhuijzen P."/>
            <person name="Goolsby J.A."/>
            <person name="Tidwell J."/>
            <person name="Bellgard S.E."/>
            <person name="Bellgard M.I."/>
        </authorList>
    </citation>
    <scope>NUCLEOTIDE SEQUENCE</scope>
    <source>
        <tissue evidence="2">Shoot tissue taken approximately 20 cm above the soil surface</tissue>
    </source>
</reference>
<name>A0A0A9CJ43_ARUDO</name>
<feature type="compositionally biased region" description="Basic and acidic residues" evidence="1">
    <location>
        <begin position="9"/>
        <end position="23"/>
    </location>
</feature>
<dbReference type="AlphaFoldDB" id="A0A0A9CJ43"/>
<proteinExistence type="predicted"/>
<reference evidence="2" key="1">
    <citation type="submission" date="2014-09" db="EMBL/GenBank/DDBJ databases">
        <authorList>
            <person name="Magalhaes I.L.F."/>
            <person name="Oliveira U."/>
            <person name="Santos F.R."/>
            <person name="Vidigal T.H.D.A."/>
            <person name="Brescovit A.D."/>
            <person name="Santos A.J."/>
        </authorList>
    </citation>
    <scope>NUCLEOTIDE SEQUENCE</scope>
    <source>
        <tissue evidence="2">Shoot tissue taken approximately 20 cm above the soil surface</tissue>
    </source>
</reference>
<sequence>MRGGGGKGRRLEMRGFGGERERK</sequence>
<dbReference type="EMBL" id="GBRH01226363">
    <property type="protein sequence ID" value="JAD71532.1"/>
    <property type="molecule type" value="Transcribed_RNA"/>
</dbReference>